<dbReference type="PANTHER" id="PTHR11091">
    <property type="entry name" value="OXIDOREDUCTASE-RELATED"/>
    <property type="match status" value="1"/>
</dbReference>
<proteinExistence type="inferred from homology"/>
<dbReference type="InterPro" id="IPR043143">
    <property type="entry name" value="Mal/L-sulf/L-lact_DH-like_NADP"/>
</dbReference>
<dbReference type="InterPro" id="IPR043144">
    <property type="entry name" value="Mal/L-sulf/L-lact_DH-like_ah"/>
</dbReference>
<accession>A0A1G9KNQ4</accession>
<comment type="similarity">
    <text evidence="1">Belongs to the LDH2/MDH2 oxidoreductase family.</text>
</comment>
<dbReference type="Gene3D" id="3.30.1370.60">
    <property type="entry name" value="Hypothetical oxidoreductase yiak, domain 2"/>
    <property type="match status" value="1"/>
</dbReference>
<name>A0A1G9KNQ4_9GAMM</name>
<dbReference type="SUPFAM" id="SSF89733">
    <property type="entry name" value="L-sulfolactate dehydrogenase-like"/>
    <property type="match status" value="1"/>
</dbReference>
<dbReference type="GO" id="GO:0016491">
    <property type="term" value="F:oxidoreductase activity"/>
    <property type="evidence" value="ECO:0007669"/>
    <property type="project" value="UniProtKB-KW"/>
</dbReference>
<dbReference type="InterPro" id="IPR036111">
    <property type="entry name" value="Mal/L-sulfo/L-lacto_DH-like_sf"/>
</dbReference>
<evidence type="ECO:0000256" key="1">
    <source>
        <dbReference type="ARBA" id="ARBA00006056"/>
    </source>
</evidence>
<evidence type="ECO:0000313" key="3">
    <source>
        <dbReference type="EMBL" id="SDL51144.1"/>
    </source>
</evidence>
<dbReference type="Pfam" id="PF02615">
    <property type="entry name" value="Ldh_2"/>
    <property type="match status" value="1"/>
</dbReference>
<dbReference type="InterPro" id="IPR003767">
    <property type="entry name" value="Malate/L-lactate_DH-like"/>
</dbReference>
<protein>
    <submittedName>
        <fullName evidence="3">Malate/lactate/ureidoglycolate dehydrogenase, LDH2 family</fullName>
    </submittedName>
</protein>
<dbReference type="RefSeq" id="WP_217636559.1">
    <property type="nucleotide sequence ID" value="NZ_FNGI01000004.1"/>
</dbReference>
<evidence type="ECO:0000256" key="2">
    <source>
        <dbReference type="ARBA" id="ARBA00023002"/>
    </source>
</evidence>
<dbReference type="EMBL" id="FNGI01000004">
    <property type="protein sequence ID" value="SDL51144.1"/>
    <property type="molecule type" value="Genomic_DNA"/>
</dbReference>
<dbReference type="PANTHER" id="PTHR11091:SF0">
    <property type="entry name" value="MALATE DEHYDROGENASE"/>
    <property type="match status" value="1"/>
</dbReference>
<reference evidence="3 4" key="1">
    <citation type="submission" date="2016-10" db="EMBL/GenBank/DDBJ databases">
        <authorList>
            <person name="de Groot N.N."/>
        </authorList>
    </citation>
    <scope>NUCLEOTIDE SEQUENCE [LARGE SCALE GENOMIC DNA]</scope>
    <source>
        <strain evidence="3 4">DSM 14789</strain>
    </source>
</reference>
<dbReference type="STRING" id="119000.SAMN05661010_01851"/>
<dbReference type="Proteomes" id="UP000198654">
    <property type="component" value="Unassembled WGS sequence"/>
</dbReference>
<dbReference type="AlphaFoldDB" id="A0A1G9KNQ4"/>
<sequence length="357" mass="37025">MSDRRQARIAADALQDVCQAALCSVGLAPAYAAIVAETLVEADLLGHSTHGAALLPRYLKELEEGRMARDGEPAVIKDTAASAAWDGHYLPGPVLVRRALDQASERAVRYGIATVAIGRSHHIACLAAYLKRITDRGLIAVIASSSPATRSVAPFGAVEGVYSPDPIAAGYPTEGDPVLIDVSMSITTNSLTSQLASAGEKLAHPWLIDADGNPSDDPSLIGDGCGALLPMGGFDHGHKGFALGLLVEALTSGLAGLGRADEPTRWGASVLVMVIDPKSHGGIESLKRETGFLADACRAASVATGKPAVRLPGERALALRQEQRENGVLLSHAALEKLEGCIAPDAWAKAGIVSSET</sequence>
<gene>
    <name evidence="3" type="ORF">SAMN05661010_01851</name>
</gene>
<keyword evidence="4" id="KW-1185">Reference proteome</keyword>
<organism evidence="3 4">
    <name type="scientific">Modicisalibacter muralis</name>
    <dbReference type="NCBI Taxonomy" id="119000"/>
    <lineage>
        <taxon>Bacteria</taxon>
        <taxon>Pseudomonadati</taxon>
        <taxon>Pseudomonadota</taxon>
        <taxon>Gammaproteobacteria</taxon>
        <taxon>Oceanospirillales</taxon>
        <taxon>Halomonadaceae</taxon>
        <taxon>Modicisalibacter</taxon>
    </lineage>
</organism>
<keyword evidence="2" id="KW-0560">Oxidoreductase</keyword>
<dbReference type="Gene3D" id="1.10.1530.10">
    <property type="match status" value="1"/>
</dbReference>
<evidence type="ECO:0000313" key="4">
    <source>
        <dbReference type="Proteomes" id="UP000198654"/>
    </source>
</evidence>